<keyword evidence="3" id="KW-1185">Reference proteome</keyword>
<sequence length="80" mass="8144">MKPLRITLVGNQNGARRIQWGGLLATAGVLAAICSPIAVASAMLMGSPPVLMIGAGLAVMLGTMVRIGLTTSLDELPTVD</sequence>
<dbReference type="Proteomes" id="UP000319908">
    <property type="component" value="Unassembled WGS sequence"/>
</dbReference>
<dbReference type="RefSeq" id="WP_146406089.1">
    <property type="nucleotide sequence ID" value="NZ_SJPU01000001.1"/>
</dbReference>
<proteinExistence type="predicted"/>
<keyword evidence="1" id="KW-0472">Membrane</keyword>
<dbReference type="AlphaFoldDB" id="A0A5C6C3W6"/>
<name>A0A5C6C3W6_9BACT</name>
<evidence type="ECO:0000256" key="1">
    <source>
        <dbReference type="SAM" id="Phobius"/>
    </source>
</evidence>
<protein>
    <submittedName>
        <fullName evidence="2">Uncharacterized protein</fullName>
    </submittedName>
</protein>
<gene>
    <name evidence="2" type="ORF">Poly21_13840</name>
</gene>
<evidence type="ECO:0000313" key="3">
    <source>
        <dbReference type="Proteomes" id="UP000319908"/>
    </source>
</evidence>
<feature type="transmembrane region" description="Helical" evidence="1">
    <location>
        <begin position="50"/>
        <end position="69"/>
    </location>
</feature>
<organism evidence="2 3">
    <name type="scientific">Allorhodopirellula heiligendammensis</name>
    <dbReference type="NCBI Taxonomy" id="2714739"/>
    <lineage>
        <taxon>Bacteria</taxon>
        <taxon>Pseudomonadati</taxon>
        <taxon>Planctomycetota</taxon>
        <taxon>Planctomycetia</taxon>
        <taxon>Pirellulales</taxon>
        <taxon>Pirellulaceae</taxon>
        <taxon>Allorhodopirellula</taxon>
    </lineage>
</organism>
<keyword evidence="1" id="KW-1133">Transmembrane helix</keyword>
<keyword evidence="1" id="KW-0812">Transmembrane</keyword>
<accession>A0A5C6C3W6</accession>
<comment type="caution">
    <text evidence="2">The sequence shown here is derived from an EMBL/GenBank/DDBJ whole genome shotgun (WGS) entry which is preliminary data.</text>
</comment>
<feature type="transmembrane region" description="Helical" evidence="1">
    <location>
        <begin position="20"/>
        <end position="44"/>
    </location>
</feature>
<reference evidence="2 3" key="1">
    <citation type="journal article" date="2020" name="Antonie Van Leeuwenhoek">
        <title>Rhodopirellula heiligendammensis sp. nov., Rhodopirellula pilleata sp. nov., and Rhodopirellula solitaria sp. nov. isolated from natural or artificial marine surfaces in Northern Germany and California, USA, and emended description of the genus Rhodopirellula.</title>
        <authorList>
            <person name="Kallscheuer N."/>
            <person name="Wiegand S."/>
            <person name="Jogler M."/>
            <person name="Boedeker C."/>
            <person name="Peeters S.H."/>
            <person name="Rast P."/>
            <person name="Heuer A."/>
            <person name="Jetten M.S.M."/>
            <person name="Rohde M."/>
            <person name="Jogler C."/>
        </authorList>
    </citation>
    <scope>NUCLEOTIDE SEQUENCE [LARGE SCALE GENOMIC DNA]</scope>
    <source>
        <strain evidence="2 3">Poly21</strain>
    </source>
</reference>
<dbReference type="EMBL" id="SJPU01000001">
    <property type="protein sequence ID" value="TWU19213.1"/>
    <property type="molecule type" value="Genomic_DNA"/>
</dbReference>
<evidence type="ECO:0000313" key="2">
    <source>
        <dbReference type="EMBL" id="TWU19213.1"/>
    </source>
</evidence>